<keyword evidence="3" id="KW-1185">Reference proteome</keyword>
<keyword evidence="1" id="KW-0732">Signal</keyword>
<dbReference type="WBParaSite" id="HPBE_0001720701-mRNA-1">
    <property type="protein sequence ID" value="HPBE_0001720701-mRNA-1"/>
    <property type="gene ID" value="HPBE_0001720701"/>
</dbReference>
<evidence type="ECO:0000313" key="3">
    <source>
        <dbReference type="Proteomes" id="UP000050761"/>
    </source>
</evidence>
<dbReference type="InterPro" id="IPR053322">
    <property type="entry name" value="PLA2-like"/>
</dbReference>
<dbReference type="AlphaFoldDB" id="A0A183G694"/>
<dbReference type="SUPFAM" id="SSF48619">
    <property type="entry name" value="Phospholipase A2, PLA2"/>
    <property type="match status" value="1"/>
</dbReference>
<evidence type="ECO:0000256" key="1">
    <source>
        <dbReference type="SAM" id="SignalP"/>
    </source>
</evidence>
<reference evidence="2 3" key="1">
    <citation type="submission" date="2018-11" db="EMBL/GenBank/DDBJ databases">
        <authorList>
            <consortium name="Pathogen Informatics"/>
        </authorList>
    </citation>
    <scope>NUCLEOTIDE SEQUENCE [LARGE SCALE GENOMIC DNA]</scope>
</reference>
<dbReference type="GO" id="GO:0050482">
    <property type="term" value="P:arachidonate secretion"/>
    <property type="evidence" value="ECO:0007669"/>
    <property type="project" value="InterPro"/>
</dbReference>
<gene>
    <name evidence="2" type="ORF">HPBE_LOCUS17206</name>
</gene>
<dbReference type="GO" id="GO:0006644">
    <property type="term" value="P:phospholipid metabolic process"/>
    <property type="evidence" value="ECO:0007669"/>
    <property type="project" value="InterPro"/>
</dbReference>
<dbReference type="PANTHER" id="PTHR34228">
    <property type="entry name" value="PROTEIN CBG09474-RELATED"/>
    <property type="match status" value="1"/>
</dbReference>
<dbReference type="Proteomes" id="UP000050761">
    <property type="component" value="Unassembled WGS sequence"/>
</dbReference>
<name>A0A183G694_HELPZ</name>
<organism evidence="3 4">
    <name type="scientific">Heligmosomoides polygyrus</name>
    <name type="common">Parasitic roundworm</name>
    <dbReference type="NCBI Taxonomy" id="6339"/>
    <lineage>
        <taxon>Eukaryota</taxon>
        <taxon>Metazoa</taxon>
        <taxon>Ecdysozoa</taxon>
        <taxon>Nematoda</taxon>
        <taxon>Chromadorea</taxon>
        <taxon>Rhabditida</taxon>
        <taxon>Rhabditina</taxon>
        <taxon>Rhabditomorpha</taxon>
        <taxon>Strongyloidea</taxon>
        <taxon>Heligmosomidae</taxon>
        <taxon>Heligmosomoides</taxon>
    </lineage>
</organism>
<accession>A0A183G694</accession>
<dbReference type="GO" id="GO:0004623">
    <property type="term" value="F:phospholipase A2 activity"/>
    <property type="evidence" value="ECO:0007669"/>
    <property type="project" value="InterPro"/>
</dbReference>
<dbReference type="OrthoDB" id="5781547at2759"/>
<dbReference type="EMBL" id="UZAH01029859">
    <property type="protein sequence ID" value="VDP08224.1"/>
    <property type="molecule type" value="Genomic_DNA"/>
</dbReference>
<proteinExistence type="predicted"/>
<sequence length="251" mass="28188">MLLAIIILAFLNAALGQEDSSCSTRLIFDRGYGPVTMLTYSRDGEYYRNGTAVKAECRLKNRETTFHYFTCKDGLWYDSDNVYDGGLPAHLSCSATPIDFIGNGTWECGTTPFVKQLFLAPVSLFCPSLRNDLNACCNQHDQCYTDQKGREKCDGIYCRCLTRVTKHSNWGCRVLYSKAYCALVKAFGGSAYEASKDYVPPEKVSPYDKVEGIEIRADRWSLILRPDTMVTDLSTRYAIVVLAPWTEAQSC</sequence>
<reference evidence="4" key="2">
    <citation type="submission" date="2019-09" db="UniProtKB">
        <authorList>
            <consortium name="WormBaseParasite"/>
        </authorList>
    </citation>
    <scope>IDENTIFICATION</scope>
</reference>
<evidence type="ECO:0000313" key="4">
    <source>
        <dbReference type="WBParaSite" id="HPBE_0001720701-mRNA-1"/>
    </source>
</evidence>
<accession>A0A3P8BR99</accession>
<dbReference type="InterPro" id="IPR036444">
    <property type="entry name" value="PLipase_A2_dom_sf"/>
</dbReference>
<feature type="chain" id="PRO_5044551878" evidence="1">
    <location>
        <begin position="17"/>
        <end position="251"/>
    </location>
</feature>
<evidence type="ECO:0000313" key="2">
    <source>
        <dbReference type="EMBL" id="VDP08224.1"/>
    </source>
</evidence>
<feature type="signal peptide" evidence="1">
    <location>
        <begin position="1"/>
        <end position="16"/>
    </location>
</feature>
<protein>
    <submittedName>
        <fullName evidence="4">Sushi domain-containing protein</fullName>
    </submittedName>
</protein>